<reference evidence="2" key="1">
    <citation type="submission" date="2019-08" db="EMBL/GenBank/DDBJ databases">
        <authorList>
            <person name="Kucharzyk K."/>
            <person name="Murdoch R.W."/>
            <person name="Higgins S."/>
            <person name="Loffler F."/>
        </authorList>
    </citation>
    <scope>NUCLEOTIDE SEQUENCE</scope>
</reference>
<gene>
    <name evidence="2" type="primary">nhaP2_11</name>
    <name evidence="2" type="ORF">SDC9_207244</name>
</gene>
<accession>A0A645JIS4</accession>
<sequence length="65" mass="7234">MELYYALTILAFLILACACASKISSWINLPVLVVFLAIGMLAGEQGIGKIQFSDIYDYKKMREGK</sequence>
<organism evidence="2">
    <name type="scientific">bioreactor metagenome</name>
    <dbReference type="NCBI Taxonomy" id="1076179"/>
    <lineage>
        <taxon>unclassified sequences</taxon>
        <taxon>metagenomes</taxon>
        <taxon>ecological metagenomes</taxon>
    </lineage>
</organism>
<name>A0A645JIS4_9ZZZZ</name>
<protein>
    <submittedName>
        <fullName evidence="2">K(+)/H(+) antiporter NhaP2</fullName>
    </submittedName>
</protein>
<evidence type="ECO:0000313" key="2">
    <source>
        <dbReference type="EMBL" id="MPN59523.1"/>
    </source>
</evidence>
<dbReference type="EMBL" id="VSSQ01133632">
    <property type="protein sequence ID" value="MPN59523.1"/>
    <property type="molecule type" value="Genomic_DNA"/>
</dbReference>
<keyword evidence="1" id="KW-0472">Membrane</keyword>
<comment type="caution">
    <text evidence="2">The sequence shown here is derived from an EMBL/GenBank/DDBJ whole genome shotgun (WGS) entry which is preliminary data.</text>
</comment>
<keyword evidence="1" id="KW-1133">Transmembrane helix</keyword>
<feature type="transmembrane region" description="Helical" evidence="1">
    <location>
        <begin position="30"/>
        <end position="52"/>
    </location>
</feature>
<proteinExistence type="predicted"/>
<evidence type="ECO:0000256" key="1">
    <source>
        <dbReference type="SAM" id="Phobius"/>
    </source>
</evidence>
<keyword evidence="1" id="KW-0812">Transmembrane</keyword>
<dbReference type="AlphaFoldDB" id="A0A645JIS4"/>